<accession>A0AAD7YQN7</accession>
<dbReference type="PROSITE" id="PS50208">
    <property type="entry name" value="CASPASE_P20"/>
    <property type="match status" value="1"/>
</dbReference>
<dbReference type="InterPro" id="IPR002138">
    <property type="entry name" value="Pept_C14_p10"/>
</dbReference>
<dbReference type="EMBL" id="JARGEI010000012">
    <property type="protein sequence ID" value="KAJ8722830.1"/>
    <property type="molecule type" value="Genomic_DNA"/>
</dbReference>
<keyword evidence="6" id="KW-0865">Zymogen</keyword>
<dbReference type="GO" id="GO:0016322">
    <property type="term" value="P:neuron remodeling"/>
    <property type="evidence" value="ECO:0007669"/>
    <property type="project" value="UniProtKB-ARBA"/>
</dbReference>
<comment type="caution">
    <text evidence="11">The sequence shown here is derived from an EMBL/GenBank/DDBJ whole genome shotgun (WGS) entry which is preliminary data.</text>
</comment>
<evidence type="ECO:0000256" key="8">
    <source>
        <dbReference type="SAM" id="MobiDB-lite"/>
    </source>
</evidence>
<evidence type="ECO:0000259" key="10">
    <source>
        <dbReference type="PROSITE" id="PS50208"/>
    </source>
</evidence>
<keyword evidence="3" id="KW-0053">Apoptosis</keyword>
<sequence>MSDGNGKTAQNSNPSNGGKQKGHNDSYVTRRNEFYNMNHKYRGKALIFSHEEYEMDLSKRAGTVKDCNDLEKCLTKLGFNVDAFHDLKYAEIMKHIERTAKMNHSNNDCLLIAVLTHGKSGILYAKDLRYNSEKLWCQFTEENCPTLAGKPKLFIIQACQGEEYDDGVTLTSSDYIETDGWFEPNKIPIHPDFLLALSAVPGYFSWRNTSNGSWFIQTLCEELQDSATEKDILTLLTFVNQKVALNYESNTLSPITNNKKIVPCFSSMLTRRLVFSEKPVIASSSKSFLDYFKECTIKK</sequence>
<feature type="domain" description="Caspase family p20" evidence="10">
    <location>
        <begin position="41"/>
        <end position="163"/>
    </location>
</feature>
<dbReference type="FunFam" id="3.40.50.1460:FF:000001">
    <property type="entry name" value="Caspase-3 preproprotein"/>
    <property type="match status" value="1"/>
</dbReference>
<dbReference type="PROSITE" id="PS01121">
    <property type="entry name" value="CASPASE_HIS"/>
    <property type="match status" value="1"/>
</dbReference>
<evidence type="ECO:0000256" key="6">
    <source>
        <dbReference type="ARBA" id="ARBA00023145"/>
    </source>
</evidence>
<dbReference type="SMART" id="SM00115">
    <property type="entry name" value="CASc"/>
    <property type="match status" value="1"/>
</dbReference>
<dbReference type="InterPro" id="IPR001309">
    <property type="entry name" value="Pept_C14_p20"/>
</dbReference>
<evidence type="ECO:0000256" key="5">
    <source>
        <dbReference type="ARBA" id="ARBA00022807"/>
    </source>
</evidence>
<feature type="compositionally biased region" description="Polar residues" evidence="8">
    <location>
        <begin position="1"/>
        <end position="18"/>
    </location>
</feature>
<dbReference type="PANTHER" id="PTHR10454:SF245">
    <property type="entry name" value="CASPASE-RELATED"/>
    <property type="match status" value="1"/>
</dbReference>
<feature type="region of interest" description="Disordered" evidence="8">
    <location>
        <begin position="1"/>
        <end position="25"/>
    </location>
</feature>
<dbReference type="GO" id="GO:0006508">
    <property type="term" value="P:proteolysis"/>
    <property type="evidence" value="ECO:0007669"/>
    <property type="project" value="UniProtKB-KW"/>
</dbReference>
<protein>
    <recommendedName>
        <fullName evidence="13">Caspase-2</fullName>
    </recommendedName>
</protein>
<dbReference type="GO" id="GO:0043525">
    <property type="term" value="P:positive regulation of neuron apoptotic process"/>
    <property type="evidence" value="ECO:0007669"/>
    <property type="project" value="TreeGrafter"/>
</dbReference>
<evidence type="ECO:0000256" key="4">
    <source>
        <dbReference type="ARBA" id="ARBA00022801"/>
    </source>
</evidence>
<dbReference type="InterPro" id="IPR029030">
    <property type="entry name" value="Caspase-like_dom_sf"/>
</dbReference>
<dbReference type="GO" id="GO:0005737">
    <property type="term" value="C:cytoplasm"/>
    <property type="evidence" value="ECO:0007669"/>
    <property type="project" value="TreeGrafter"/>
</dbReference>
<dbReference type="GO" id="GO:0045751">
    <property type="term" value="P:negative regulation of Toll signaling pathway"/>
    <property type="evidence" value="ECO:0007669"/>
    <property type="project" value="UniProtKB-ARBA"/>
</dbReference>
<dbReference type="PROSITE" id="PS50207">
    <property type="entry name" value="CASPASE_P10"/>
    <property type="match status" value="1"/>
</dbReference>
<dbReference type="GO" id="GO:0004197">
    <property type="term" value="F:cysteine-type endopeptidase activity"/>
    <property type="evidence" value="ECO:0007669"/>
    <property type="project" value="InterPro"/>
</dbReference>
<evidence type="ECO:0000259" key="9">
    <source>
        <dbReference type="PROSITE" id="PS50207"/>
    </source>
</evidence>
<evidence type="ECO:0000256" key="7">
    <source>
        <dbReference type="RuleBase" id="RU003971"/>
    </source>
</evidence>
<evidence type="ECO:0000256" key="1">
    <source>
        <dbReference type="ARBA" id="ARBA00010134"/>
    </source>
</evidence>
<evidence type="ECO:0000313" key="11">
    <source>
        <dbReference type="EMBL" id="KAJ8722830.1"/>
    </source>
</evidence>
<dbReference type="CDD" id="cd00032">
    <property type="entry name" value="CASc"/>
    <property type="match status" value="1"/>
</dbReference>
<feature type="domain" description="Caspase family p10" evidence="9">
    <location>
        <begin position="183"/>
        <end position="277"/>
    </location>
</feature>
<dbReference type="SUPFAM" id="SSF52129">
    <property type="entry name" value="Caspase-like"/>
    <property type="match status" value="1"/>
</dbReference>
<evidence type="ECO:0008006" key="13">
    <source>
        <dbReference type="Google" id="ProtNLM"/>
    </source>
</evidence>
<evidence type="ECO:0000256" key="2">
    <source>
        <dbReference type="ARBA" id="ARBA00022670"/>
    </source>
</evidence>
<name>A0AAD7YQN7_MYTSE</name>
<dbReference type="Pfam" id="PF00656">
    <property type="entry name" value="Peptidase_C14"/>
    <property type="match status" value="1"/>
</dbReference>
<dbReference type="InterPro" id="IPR002398">
    <property type="entry name" value="Pept_C14"/>
</dbReference>
<evidence type="ECO:0000313" key="12">
    <source>
        <dbReference type="Proteomes" id="UP001231518"/>
    </source>
</evidence>
<dbReference type="InterPro" id="IPR015917">
    <property type="entry name" value="Pept_C14A"/>
</dbReference>
<proteinExistence type="inferred from homology"/>
<dbReference type="InterPro" id="IPR011600">
    <property type="entry name" value="Pept_C14_caspase"/>
</dbReference>
<keyword evidence="2" id="KW-0645">Protease</keyword>
<dbReference type="GO" id="GO:0045476">
    <property type="term" value="P:nurse cell apoptotic process"/>
    <property type="evidence" value="ECO:0007669"/>
    <property type="project" value="UniProtKB-ARBA"/>
</dbReference>
<dbReference type="PROSITE" id="PS01122">
    <property type="entry name" value="CASPASE_CYS"/>
    <property type="match status" value="1"/>
</dbReference>
<gene>
    <name evidence="11" type="ORF">PYW07_004010</name>
</gene>
<evidence type="ECO:0000256" key="3">
    <source>
        <dbReference type="ARBA" id="ARBA00022703"/>
    </source>
</evidence>
<dbReference type="Proteomes" id="UP001231518">
    <property type="component" value="Chromosome 15"/>
</dbReference>
<dbReference type="InterPro" id="IPR016129">
    <property type="entry name" value="Caspase_his_AS"/>
</dbReference>
<dbReference type="GO" id="GO:1990525">
    <property type="term" value="F:BIR domain binding"/>
    <property type="evidence" value="ECO:0007669"/>
    <property type="project" value="UniProtKB-ARBA"/>
</dbReference>
<reference evidence="11" key="1">
    <citation type="submission" date="2023-03" db="EMBL/GenBank/DDBJ databases">
        <title>Chromosome-level genomes of two armyworms, Mythimna separata and Mythimna loreyi, provide insights into the biosynthesis and reception of sex pheromones.</title>
        <authorList>
            <person name="Zhao H."/>
        </authorList>
    </citation>
    <scope>NUCLEOTIDE SEQUENCE</scope>
    <source>
        <strain evidence="11">BeijingLab</strain>
        <tissue evidence="11">Pupa</tissue>
    </source>
</reference>
<keyword evidence="12" id="KW-1185">Reference proteome</keyword>
<keyword evidence="5" id="KW-0788">Thiol protease</keyword>
<dbReference type="PRINTS" id="PR00376">
    <property type="entry name" value="IL1BCENZYME"/>
</dbReference>
<organism evidence="11 12">
    <name type="scientific">Mythimna separata</name>
    <name type="common">Oriental armyworm</name>
    <name type="synonym">Pseudaletia separata</name>
    <dbReference type="NCBI Taxonomy" id="271217"/>
    <lineage>
        <taxon>Eukaryota</taxon>
        <taxon>Metazoa</taxon>
        <taxon>Ecdysozoa</taxon>
        <taxon>Arthropoda</taxon>
        <taxon>Hexapoda</taxon>
        <taxon>Insecta</taxon>
        <taxon>Pterygota</taxon>
        <taxon>Neoptera</taxon>
        <taxon>Endopterygota</taxon>
        <taxon>Lepidoptera</taxon>
        <taxon>Glossata</taxon>
        <taxon>Ditrysia</taxon>
        <taxon>Noctuoidea</taxon>
        <taxon>Noctuidae</taxon>
        <taxon>Noctuinae</taxon>
        <taxon>Hadenini</taxon>
        <taxon>Mythimna</taxon>
    </lineage>
</organism>
<dbReference type="InterPro" id="IPR033139">
    <property type="entry name" value="Caspase_cys_AS"/>
</dbReference>
<dbReference type="AlphaFoldDB" id="A0AAD7YQN7"/>
<dbReference type="Gene3D" id="3.40.50.1460">
    <property type="match status" value="1"/>
</dbReference>
<dbReference type="PANTHER" id="PTHR10454">
    <property type="entry name" value="CASPASE"/>
    <property type="match status" value="1"/>
</dbReference>
<keyword evidence="4" id="KW-0378">Hydrolase</keyword>
<comment type="similarity">
    <text evidence="1 7">Belongs to the peptidase C14A family.</text>
</comment>